<dbReference type="EMBL" id="MU001702">
    <property type="protein sequence ID" value="KAF2452891.1"/>
    <property type="molecule type" value="Genomic_DNA"/>
</dbReference>
<reference evidence="3" key="1">
    <citation type="journal article" date="2020" name="Stud. Mycol.">
        <title>101 Dothideomycetes genomes: a test case for predicting lifestyles and emergence of pathogens.</title>
        <authorList>
            <person name="Haridas S."/>
            <person name="Albert R."/>
            <person name="Binder M."/>
            <person name="Bloem J."/>
            <person name="Labutti K."/>
            <person name="Salamov A."/>
            <person name="Andreopoulos B."/>
            <person name="Baker S."/>
            <person name="Barry K."/>
            <person name="Bills G."/>
            <person name="Bluhm B."/>
            <person name="Cannon C."/>
            <person name="Castanera R."/>
            <person name="Culley D."/>
            <person name="Daum C."/>
            <person name="Ezra D."/>
            <person name="Gonzalez J."/>
            <person name="Henrissat B."/>
            <person name="Kuo A."/>
            <person name="Liang C."/>
            <person name="Lipzen A."/>
            <person name="Lutzoni F."/>
            <person name="Magnuson J."/>
            <person name="Mondo S."/>
            <person name="Nolan M."/>
            <person name="Ohm R."/>
            <person name="Pangilinan J."/>
            <person name="Park H.-J."/>
            <person name="Ramirez L."/>
            <person name="Alfaro M."/>
            <person name="Sun H."/>
            <person name="Tritt A."/>
            <person name="Yoshinaga Y."/>
            <person name="Zwiers L.-H."/>
            <person name="Turgeon B."/>
            <person name="Goodwin S."/>
            <person name="Spatafora J."/>
            <person name="Crous P."/>
            <person name="Grigoriev I."/>
        </authorList>
    </citation>
    <scope>NUCLEOTIDE SEQUENCE</scope>
    <source>
        <strain evidence="3">ATCC 16933</strain>
    </source>
</reference>
<evidence type="ECO:0000313" key="4">
    <source>
        <dbReference type="Proteomes" id="UP000799766"/>
    </source>
</evidence>
<feature type="compositionally biased region" description="Low complexity" evidence="1">
    <location>
        <begin position="80"/>
        <end position="94"/>
    </location>
</feature>
<feature type="region of interest" description="Disordered" evidence="1">
    <location>
        <begin position="68"/>
        <end position="106"/>
    </location>
</feature>
<keyword evidence="2" id="KW-1133">Transmembrane helix</keyword>
<gene>
    <name evidence="3" type="ORF">BDY21DRAFT_150357</name>
</gene>
<feature type="transmembrane region" description="Helical" evidence="2">
    <location>
        <begin position="133"/>
        <end position="154"/>
    </location>
</feature>
<keyword evidence="4" id="KW-1185">Reference proteome</keyword>
<sequence>MQLQEKAVPPNAACVRQAMLTAPSTTYLSPFSRLAHTRPTGEPCPWPLWHVARTSRSRVAPWVVWPRADAGEPRGDWPRSRPSPLAPTATPTQLPRRRQRAAGPARGVHANRTCDCARSAVIGGTPTKEVQALFLYAFFVLPTPPPIAIVYPSLRSRHGR</sequence>
<evidence type="ECO:0000256" key="1">
    <source>
        <dbReference type="SAM" id="MobiDB-lite"/>
    </source>
</evidence>
<dbReference type="Proteomes" id="UP000799766">
    <property type="component" value="Unassembled WGS sequence"/>
</dbReference>
<evidence type="ECO:0000313" key="3">
    <source>
        <dbReference type="EMBL" id="KAF2452891.1"/>
    </source>
</evidence>
<keyword evidence="2" id="KW-0812">Transmembrane</keyword>
<accession>A0A6A6NMF6</accession>
<name>A0A6A6NMF6_9PEZI</name>
<evidence type="ECO:0000256" key="2">
    <source>
        <dbReference type="SAM" id="Phobius"/>
    </source>
</evidence>
<protein>
    <submittedName>
        <fullName evidence="3">Uncharacterized protein</fullName>
    </submittedName>
</protein>
<keyword evidence="2" id="KW-0472">Membrane</keyword>
<organism evidence="3 4">
    <name type="scientific">Lineolata rhizophorae</name>
    <dbReference type="NCBI Taxonomy" id="578093"/>
    <lineage>
        <taxon>Eukaryota</taxon>
        <taxon>Fungi</taxon>
        <taxon>Dikarya</taxon>
        <taxon>Ascomycota</taxon>
        <taxon>Pezizomycotina</taxon>
        <taxon>Dothideomycetes</taxon>
        <taxon>Dothideomycetes incertae sedis</taxon>
        <taxon>Lineolatales</taxon>
        <taxon>Lineolataceae</taxon>
        <taxon>Lineolata</taxon>
    </lineage>
</organism>
<feature type="compositionally biased region" description="Basic and acidic residues" evidence="1">
    <location>
        <begin position="69"/>
        <end position="79"/>
    </location>
</feature>
<proteinExistence type="predicted"/>
<dbReference type="AlphaFoldDB" id="A0A6A6NMF6"/>